<organism evidence="8 9">
    <name type="scientific">Podospora appendiculata</name>
    <dbReference type="NCBI Taxonomy" id="314037"/>
    <lineage>
        <taxon>Eukaryota</taxon>
        <taxon>Fungi</taxon>
        <taxon>Dikarya</taxon>
        <taxon>Ascomycota</taxon>
        <taxon>Pezizomycotina</taxon>
        <taxon>Sordariomycetes</taxon>
        <taxon>Sordariomycetidae</taxon>
        <taxon>Sordariales</taxon>
        <taxon>Podosporaceae</taxon>
        <taxon>Podospora</taxon>
    </lineage>
</organism>
<evidence type="ECO:0000256" key="5">
    <source>
        <dbReference type="PIRSR" id="PIRSR602401-1"/>
    </source>
</evidence>
<dbReference type="EMBL" id="JAULSO010000005">
    <property type="protein sequence ID" value="KAK3682774.1"/>
    <property type="molecule type" value="Genomic_DNA"/>
</dbReference>
<evidence type="ECO:0000313" key="8">
    <source>
        <dbReference type="EMBL" id="KAK3682774.1"/>
    </source>
</evidence>
<dbReference type="InterPro" id="IPR050529">
    <property type="entry name" value="CYP450_sterol_14alpha_dmase"/>
</dbReference>
<dbReference type="GO" id="GO:0016705">
    <property type="term" value="F:oxidoreductase activity, acting on paired donors, with incorporation or reduction of molecular oxygen"/>
    <property type="evidence" value="ECO:0007669"/>
    <property type="project" value="InterPro"/>
</dbReference>
<keyword evidence="7" id="KW-0812">Transmembrane</keyword>
<evidence type="ECO:0000256" key="1">
    <source>
        <dbReference type="ARBA" id="ARBA00010617"/>
    </source>
</evidence>
<sequence length="647" mass="72372">MDAPPLKGLWNTLAIPERWETTAHVASEKLSSLLSFFHHLTPRTWLPWYWLMVGPLLLACLTYLSSTIRFHMARRRDNDKRTLQTPLVPYWVPGLFHSVSLFSPPVFLPELIKRFGTERPVEVRAGWLRFIVIANPELIKTVFRKSKQVANKSTTLFALEHLMGLPKDAVRFFRADNSGLSATPRKSSAVPEDSRINFLVAHSSAKLLQGVHLEAMSAKYLSTLFRTLDAPLHKAPGSHRVSVGSGWTEFPDLYTFLQRITIGSTVEAIAGSKLLELYPGLVDDLPRFQSYVPKFLQLLPRWLIPEAFRVRDRLLGGIKAWHVHAHQHSDCNRLGPDDPEWEPYFGIKLVRRRQQYALELKEMTADARAAEDLGLLFASTANMTPAAFWLIFEALKDPILQSRLKAEVSASLRAPPPESTNGEGNDKSHDTPFDIATLLAQPLLQSAYAESLRLFVSVLVSRVAEYGDVNIAGYTVAKDNFLVMYSHLLALNPGEWARAGRTLTKSLEEFDAERFLVEPGWTRPLGKQAAAATEKNSTDTVAAEKKTKSQGKSGHVPLSYDGRRFSMDGLLGLWIPYGGGDHICPGRHLAKRQILLTFAALFTKFDLELTFPSPSAAADVKPDMRHAGFGALPPLGKVPFRMRRKVG</sequence>
<dbReference type="Proteomes" id="UP001270362">
    <property type="component" value="Unassembled WGS sequence"/>
</dbReference>
<evidence type="ECO:0000313" key="9">
    <source>
        <dbReference type="Proteomes" id="UP001270362"/>
    </source>
</evidence>
<feature type="transmembrane region" description="Helical" evidence="7">
    <location>
        <begin position="48"/>
        <end position="66"/>
    </location>
</feature>
<dbReference type="Gene3D" id="1.10.630.10">
    <property type="entry name" value="Cytochrome P450"/>
    <property type="match status" value="1"/>
</dbReference>
<feature type="binding site" description="axial binding residue" evidence="5">
    <location>
        <position position="584"/>
    </location>
    <ligand>
        <name>heme</name>
        <dbReference type="ChEBI" id="CHEBI:30413"/>
    </ligand>
    <ligandPart>
        <name>Fe</name>
        <dbReference type="ChEBI" id="CHEBI:18248"/>
    </ligandPart>
</feature>
<dbReference type="PANTHER" id="PTHR24304">
    <property type="entry name" value="CYTOCHROME P450 FAMILY 7"/>
    <property type="match status" value="1"/>
</dbReference>
<reference evidence="8" key="2">
    <citation type="submission" date="2023-06" db="EMBL/GenBank/DDBJ databases">
        <authorList>
            <consortium name="Lawrence Berkeley National Laboratory"/>
            <person name="Haridas S."/>
            <person name="Hensen N."/>
            <person name="Bonometti L."/>
            <person name="Westerberg I."/>
            <person name="Brannstrom I.O."/>
            <person name="Guillou S."/>
            <person name="Cros-Aarteil S."/>
            <person name="Calhoun S."/>
            <person name="Kuo A."/>
            <person name="Mondo S."/>
            <person name="Pangilinan J."/>
            <person name="Riley R."/>
            <person name="Labutti K."/>
            <person name="Andreopoulos B."/>
            <person name="Lipzen A."/>
            <person name="Chen C."/>
            <person name="Yanf M."/>
            <person name="Daum C."/>
            <person name="Ng V."/>
            <person name="Clum A."/>
            <person name="Steindorff A."/>
            <person name="Ohm R."/>
            <person name="Martin F."/>
            <person name="Silar P."/>
            <person name="Natvig D."/>
            <person name="Lalanne C."/>
            <person name="Gautier V."/>
            <person name="Ament-Velasquez S.L."/>
            <person name="Kruys A."/>
            <person name="Hutchinson M.I."/>
            <person name="Powell A.J."/>
            <person name="Barry K."/>
            <person name="Miller A.N."/>
            <person name="Grigoriev I.V."/>
            <person name="Debuchy R."/>
            <person name="Gladieux P."/>
            <person name="Thoren M.H."/>
            <person name="Johannesson H."/>
        </authorList>
    </citation>
    <scope>NUCLEOTIDE SEQUENCE</scope>
    <source>
        <strain evidence="8">CBS 314.62</strain>
    </source>
</reference>
<dbReference type="GO" id="GO:0008395">
    <property type="term" value="F:steroid hydroxylase activity"/>
    <property type="evidence" value="ECO:0007669"/>
    <property type="project" value="TreeGrafter"/>
</dbReference>
<dbReference type="InterPro" id="IPR001128">
    <property type="entry name" value="Cyt_P450"/>
</dbReference>
<comment type="cofactor">
    <cofactor evidence="5">
        <name>heme</name>
        <dbReference type="ChEBI" id="CHEBI:30413"/>
    </cofactor>
</comment>
<keyword evidence="3 5" id="KW-0479">Metal-binding</keyword>
<evidence type="ECO:0000256" key="3">
    <source>
        <dbReference type="ARBA" id="ARBA00022723"/>
    </source>
</evidence>
<keyword evidence="7" id="KW-1133">Transmembrane helix</keyword>
<dbReference type="Pfam" id="PF00067">
    <property type="entry name" value="p450"/>
    <property type="match status" value="1"/>
</dbReference>
<keyword evidence="4 5" id="KW-0408">Iron</keyword>
<evidence type="ECO:0000256" key="7">
    <source>
        <dbReference type="SAM" id="Phobius"/>
    </source>
</evidence>
<dbReference type="InterPro" id="IPR002401">
    <property type="entry name" value="Cyt_P450_E_grp-I"/>
</dbReference>
<feature type="region of interest" description="Disordered" evidence="6">
    <location>
        <begin position="410"/>
        <end position="430"/>
    </location>
</feature>
<feature type="region of interest" description="Disordered" evidence="6">
    <location>
        <begin position="527"/>
        <end position="554"/>
    </location>
</feature>
<dbReference type="GO" id="GO:0005506">
    <property type="term" value="F:iron ion binding"/>
    <property type="evidence" value="ECO:0007669"/>
    <property type="project" value="InterPro"/>
</dbReference>
<evidence type="ECO:0000256" key="6">
    <source>
        <dbReference type="SAM" id="MobiDB-lite"/>
    </source>
</evidence>
<protein>
    <submittedName>
        <fullName evidence="8">Cytochrome P450</fullName>
    </submittedName>
</protein>
<evidence type="ECO:0000256" key="4">
    <source>
        <dbReference type="ARBA" id="ARBA00023004"/>
    </source>
</evidence>
<accession>A0AAE1C8I1</accession>
<name>A0AAE1C8I1_9PEZI</name>
<comment type="caution">
    <text evidence="8">The sequence shown here is derived from an EMBL/GenBank/DDBJ whole genome shotgun (WGS) entry which is preliminary data.</text>
</comment>
<comment type="similarity">
    <text evidence="1">Belongs to the cytochrome P450 family.</text>
</comment>
<dbReference type="InterPro" id="IPR036396">
    <property type="entry name" value="Cyt_P450_sf"/>
</dbReference>
<keyword evidence="9" id="KW-1185">Reference proteome</keyword>
<dbReference type="PANTHER" id="PTHR24304:SF2">
    <property type="entry name" value="24-HYDROXYCHOLESTEROL 7-ALPHA-HYDROXYLASE"/>
    <property type="match status" value="1"/>
</dbReference>
<keyword evidence="2 5" id="KW-0349">Heme</keyword>
<dbReference type="AlphaFoldDB" id="A0AAE1C8I1"/>
<feature type="transmembrane region" description="Helical" evidence="7">
    <location>
        <begin position="87"/>
        <end position="108"/>
    </location>
</feature>
<evidence type="ECO:0000256" key="2">
    <source>
        <dbReference type="ARBA" id="ARBA00022617"/>
    </source>
</evidence>
<reference evidence="8" key="1">
    <citation type="journal article" date="2023" name="Mol. Phylogenet. Evol.">
        <title>Genome-scale phylogeny and comparative genomics of the fungal order Sordariales.</title>
        <authorList>
            <person name="Hensen N."/>
            <person name="Bonometti L."/>
            <person name="Westerberg I."/>
            <person name="Brannstrom I.O."/>
            <person name="Guillou S."/>
            <person name="Cros-Aarteil S."/>
            <person name="Calhoun S."/>
            <person name="Haridas S."/>
            <person name="Kuo A."/>
            <person name="Mondo S."/>
            <person name="Pangilinan J."/>
            <person name="Riley R."/>
            <person name="LaButti K."/>
            <person name="Andreopoulos B."/>
            <person name="Lipzen A."/>
            <person name="Chen C."/>
            <person name="Yan M."/>
            <person name="Daum C."/>
            <person name="Ng V."/>
            <person name="Clum A."/>
            <person name="Steindorff A."/>
            <person name="Ohm R.A."/>
            <person name="Martin F."/>
            <person name="Silar P."/>
            <person name="Natvig D.O."/>
            <person name="Lalanne C."/>
            <person name="Gautier V."/>
            <person name="Ament-Velasquez S.L."/>
            <person name="Kruys A."/>
            <person name="Hutchinson M.I."/>
            <person name="Powell A.J."/>
            <person name="Barry K."/>
            <person name="Miller A.N."/>
            <person name="Grigoriev I.V."/>
            <person name="Debuchy R."/>
            <person name="Gladieux P."/>
            <person name="Hiltunen Thoren M."/>
            <person name="Johannesson H."/>
        </authorList>
    </citation>
    <scope>NUCLEOTIDE SEQUENCE</scope>
    <source>
        <strain evidence="8">CBS 314.62</strain>
    </source>
</reference>
<keyword evidence="7" id="KW-0472">Membrane</keyword>
<dbReference type="PRINTS" id="PR00463">
    <property type="entry name" value="EP450I"/>
</dbReference>
<proteinExistence type="inferred from homology"/>
<dbReference type="SUPFAM" id="SSF48264">
    <property type="entry name" value="Cytochrome P450"/>
    <property type="match status" value="1"/>
</dbReference>
<gene>
    <name evidence="8" type="ORF">B0T22DRAFT_294414</name>
</gene>
<dbReference type="GO" id="GO:0020037">
    <property type="term" value="F:heme binding"/>
    <property type="evidence" value="ECO:0007669"/>
    <property type="project" value="InterPro"/>
</dbReference>